<reference evidence="1 2" key="1">
    <citation type="journal article" date="2022" name="Genome Biol. Evol.">
        <title>The Spruce Budworm Genome: Reconstructing the Evolutionary History of Antifreeze Proteins.</title>
        <authorList>
            <person name="Beliveau C."/>
            <person name="Gagne P."/>
            <person name="Picq S."/>
            <person name="Vernygora O."/>
            <person name="Keeling C.I."/>
            <person name="Pinkney K."/>
            <person name="Doucet D."/>
            <person name="Wen F."/>
            <person name="Johnston J.S."/>
            <person name="Maaroufi H."/>
            <person name="Boyle B."/>
            <person name="Laroche J."/>
            <person name="Dewar K."/>
            <person name="Juretic N."/>
            <person name="Blackburn G."/>
            <person name="Nisole A."/>
            <person name="Brunet B."/>
            <person name="Brandao M."/>
            <person name="Lumley L."/>
            <person name="Duan J."/>
            <person name="Quan G."/>
            <person name="Lucarotti C.J."/>
            <person name="Roe A.D."/>
            <person name="Sperling F.A.H."/>
            <person name="Levesque R.C."/>
            <person name="Cusson M."/>
        </authorList>
    </citation>
    <scope>NUCLEOTIDE SEQUENCE [LARGE SCALE GENOMIC DNA]</scope>
    <source>
        <strain evidence="1">Glfc:IPQL:Cfum</strain>
    </source>
</reference>
<dbReference type="EMBL" id="CM046111">
    <property type="protein sequence ID" value="KAI8424810.1"/>
    <property type="molecule type" value="Genomic_DNA"/>
</dbReference>
<gene>
    <name evidence="1" type="ORF">MSG28_006742</name>
</gene>
<dbReference type="Proteomes" id="UP001064048">
    <property type="component" value="Chromosome 11"/>
</dbReference>
<sequence length="238" mass="26955">MYKVLLCCVLLPGVLVNSQLLSTVSNIRLVDHIPYMLTVMETFIRDLEDYGFCNLKVPDFSVDIDEDVFEWHVKGHATFTNSFVASVQNVDIIQHTVQQIWRFNATDNTTSVFVQASMRMLEVSLGYDVRVELDDGSRHYYTGIFKHNVVTFPFAVIYNMFTDEYTATVTMDNLPTSTNRMVFAPVTALTQVLSHLYDVTSAVAGMGEWGPNVFQPLLLNVAQHKVPFAEICYNCPTV</sequence>
<keyword evidence="2" id="KW-1185">Reference proteome</keyword>
<name>A0ACC0JLT0_CHOFU</name>
<organism evidence="1 2">
    <name type="scientific">Choristoneura fumiferana</name>
    <name type="common">Spruce budworm moth</name>
    <name type="synonym">Archips fumiferana</name>
    <dbReference type="NCBI Taxonomy" id="7141"/>
    <lineage>
        <taxon>Eukaryota</taxon>
        <taxon>Metazoa</taxon>
        <taxon>Ecdysozoa</taxon>
        <taxon>Arthropoda</taxon>
        <taxon>Hexapoda</taxon>
        <taxon>Insecta</taxon>
        <taxon>Pterygota</taxon>
        <taxon>Neoptera</taxon>
        <taxon>Endopterygota</taxon>
        <taxon>Lepidoptera</taxon>
        <taxon>Glossata</taxon>
        <taxon>Ditrysia</taxon>
        <taxon>Tortricoidea</taxon>
        <taxon>Tortricidae</taxon>
        <taxon>Tortricinae</taxon>
        <taxon>Choristoneura</taxon>
    </lineage>
</organism>
<protein>
    <submittedName>
        <fullName evidence="1">Uncharacterized protein</fullName>
    </submittedName>
</protein>
<evidence type="ECO:0000313" key="1">
    <source>
        <dbReference type="EMBL" id="KAI8424810.1"/>
    </source>
</evidence>
<comment type="caution">
    <text evidence="1">The sequence shown here is derived from an EMBL/GenBank/DDBJ whole genome shotgun (WGS) entry which is preliminary data.</text>
</comment>
<evidence type="ECO:0000313" key="2">
    <source>
        <dbReference type="Proteomes" id="UP001064048"/>
    </source>
</evidence>
<proteinExistence type="predicted"/>
<accession>A0ACC0JLT0</accession>